<evidence type="ECO:0000256" key="1">
    <source>
        <dbReference type="ARBA" id="ARBA00008857"/>
    </source>
</evidence>
<dbReference type="InterPro" id="IPR002104">
    <property type="entry name" value="Integrase_catalytic"/>
</dbReference>
<name>A0A1G4WQ01_9MYCO</name>
<evidence type="ECO:0000313" key="8">
    <source>
        <dbReference type="EMBL" id="SCX27213.1"/>
    </source>
</evidence>
<dbReference type="Gene3D" id="1.10.443.10">
    <property type="entry name" value="Intergrase catalytic core"/>
    <property type="match status" value="1"/>
</dbReference>
<organism evidence="8 9">
    <name type="scientific">Mycolicibacterium fluoranthenivorans</name>
    <dbReference type="NCBI Taxonomy" id="258505"/>
    <lineage>
        <taxon>Bacteria</taxon>
        <taxon>Bacillati</taxon>
        <taxon>Actinomycetota</taxon>
        <taxon>Actinomycetes</taxon>
        <taxon>Mycobacteriales</taxon>
        <taxon>Mycobacteriaceae</taxon>
        <taxon>Mycolicibacterium</taxon>
    </lineage>
</organism>
<evidence type="ECO:0000256" key="5">
    <source>
        <dbReference type="PROSITE-ProRule" id="PRU01248"/>
    </source>
</evidence>
<evidence type="ECO:0000256" key="3">
    <source>
        <dbReference type="ARBA" id="ARBA00023125"/>
    </source>
</evidence>
<comment type="similarity">
    <text evidence="1">Belongs to the 'phage' integrase family.</text>
</comment>
<dbReference type="EMBL" id="FMUB01000009">
    <property type="protein sequence ID" value="SCX27213.1"/>
    <property type="molecule type" value="Genomic_DNA"/>
</dbReference>
<keyword evidence="4" id="KW-0233">DNA recombination</keyword>
<dbReference type="STRING" id="1502745.SAMN02799620_04248"/>
<dbReference type="CDD" id="cd00397">
    <property type="entry name" value="DNA_BRE_C"/>
    <property type="match status" value="1"/>
</dbReference>
<proteinExistence type="inferred from homology"/>
<dbReference type="Proteomes" id="UP000199707">
    <property type="component" value="Unassembled WGS sequence"/>
</dbReference>
<dbReference type="InterPro" id="IPR010998">
    <property type="entry name" value="Integrase_recombinase_N"/>
</dbReference>
<dbReference type="GO" id="GO:0006310">
    <property type="term" value="P:DNA recombination"/>
    <property type="evidence" value="ECO:0007669"/>
    <property type="project" value="UniProtKB-KW"/>
</dbReference>
<dbReference type="Pfam" id="PF00589">
    <property type="entry name" value="Phage_integrase"/>
    <property type="match status" value="1"/>
</dbReference>
<protein>
    <submittedName>
        <fullName evidence="8">Site-specific recombinase XerD</fullName>
    </submittedName>
</protein>
<dbReference type="InterPro" id="IPR013762">
    <property type="entry name" value="Integrase-like_cat_sf"/>
</dbReference>
<gene>
    <name evidence="8" type="ORF">SAMN02799620_04248</name>
</gene>
<evidence type="ECO:0000313" key="9">
    <source>
        <dbReference type="Proteomes" id="UP000199707"/>
    </source>
</evidence>
<feature type="domain" description="Core-binding (CB)" evidence="7">
    <location>
        <begin position="7"/>
        <end position="90"/>
    </location>
</feature>
<reference evidence="9" key="1">
    <citation type="submission" date="2016-10" db="EMBL/GenBank/DDBJ databases">
        <authorList>
            <person name="Varghese N."/>
            <person name="Submissions S."/>
        </authorList>
    </citation>
    <scope>NUCLEOTIDE SEQUENCE [LARGE SCALE GENOMIC DNA]</scope>
    <source>
        <strain evidence="9">UNC267MFSha1.1M11</strain>
    </source>
</reference>
<keyword evidence="3 5" id="KW-0238">DNA-binding</keyword>
<keyword evidence="2" id="KW-0229">DNA integration</keyword>
<dbReference type="InterPro" id="IPR011010">
    <property type="entry name" value="DNA_brk_join_enz"/>
</dbReference>
<evidence type="ECO:0000259" key="7">
    <source>
        <dbReference type="PROSITE" id="PS51900"/>
    </source>
</evidence>
<dbReference type="InterPro" id="IPR004107">
    <property type="entry name" value="Integrase_SAM-like_N"/>
</dbReference>
<evidence type="ECO:0000256" key="4">
    <source>
        <dbReference type="ARBA" id="ARBA00023172"/>
    </source>
</evidence>
<evidence type="ECO:0000256" key="2">
    <source>
        <dbReference type="ARBA" id="ARBA00022908"/>
    </source>
</evidence>
<dbReference type="PROSITE" id="PS51900">
    <property type="entry name" value="CB"/>
    <property type="match status" value="1"/>
</dbReference>
<evidence type="ECO:0000259" key="6">
    <source>
        <dbReference type="PROSITE" id="PS51898"/>
    </source>
</evidence>
<dbReference type="AlphaFoldDB" id="A0A1G4WQ01"/>
<dbReference type="PANTHER" id="PTHR30349">
    <property type="entry name" value="PHAGE INTEGRASE-RELATED"/>
    <property type="match status" value="1"/>
</dbReference>
<sequence>MVNQSLPDLATLVPSWQLSLRSEGKSPRTLATYTAGVEQFLKWCERTGTPPEVTKANAQGWIADLLDSGAKATTAETWLGGIRRFTVWMVDEGELPNNPLLGMKPPKKETKVIDALSDDDIKLLIKACQGKSLKDRRDEAIVRLLVETGIRANEAIDLRCDDVDLQQGSVTVRRGKGGKGRSVPFGPQTATALDRYMRLRLRHAAPDNAQLFIGGHIPTFSYWGLARTLRLRAKDAGIEGFHLHKLRHTAATRWLRAGGSEGGLMAVAGWSSRSMMDRYVASSASERAAAEARSLNLGDL</sequence>
<dbReference type="PANTHER" id="PTHR30349:SF41">
    <property type="entry name" value="INTEGRASE_RECOMBINASE PROTEIN MJ0367-RELATED"/>
    <property type="match status" value="1"/>
</dbReference>
<dbReference type="SUPFAM" id="SSF56349">
    <property type="entry name" value="DNA breaking-rejoining enzymes"/>
    <property type="match status" value="1"/>
</dbReference>
<dbReference type="GO" id="GO:0003677">
    <property type="term" value="F:DNA binding"/>
    <property type="evidence" value="ECO:0007669"/>
    <property type="project" value="UniProtKB-UniRule"/>
</dbReference>
<dbReference type="GO" id="GO:0015074">
    <property type="term" value="P:DNA integration"/>
    <property type="evidence" value="ECO:0007669"/>
    <property type="project" value="UniProtKB-KW"/>
</dbReference>
<dbReference type="InterPro" id="IPR050090">
    <property type="entry name" value="Tyrosine_recombinase_XerCD"/>
</dbReference>
<accession>A0A1G4WQ01</accession>
<dbReference type="InterPro" id="IPR044068">
    <property type="entry name" value="CB"/>
</dbReference>
<dbReference type="Gene3D" id="1.10.150.130">
    <property type="match status" value="1"/>
</dbReference>
<feature type="domain" description="Tyr recombinase" evidence="6">
    <location>
        <begin position="111"/>
        <end position="293"/>
    </location>
</feature>
<dbReference type="Pfam" id="PF13495">
    <property type="entry name" value="Phage_int_SAM_4"/>
    <property type="match status" value="1"/>
</dbReference>
<dbReference type="PROSITE" id="PS51898">
    <property type="entry name" value="TYR_RECOMBINASE"/>
    <property type="match status" value="1"/>
</dbReference>